<feature type="transmembrane region" description="Helical" evidence="10">
    <location>
        <begin position="6"/>
        <end position="33"/>
    </location>
</feature>
<evidence type="ECO:0000259" key="12">
    <source>
        <dbReference type="PROSITE" id="PS51847"/>
    </source>
</evidence>
<dbReference type="InterPro" id="IPR031468">
    <property type="entry name" value="SMP_LBD"/>
</dbReference>
<keyword evidence="4" id="KW-0256">Endoplasmic reticulum</keyword>
<evidence type="ECO:0000259" key="11">
    <source>
        <dbReference type="PROSITE" id="PS50003"/>
    </source>
</evidence>
<keyword evidence="6" id="KW-0445">Lipid transport</keyword>
<evidence type="ECO:0000313" key="14">
    <source>
        <dbReference type="Proteomes" id="UP000789508"/>
    </source>
</evidence>
<dbReference type="GO" id="GO:0005789">
    <property type="term" value="C:endoplasmic reticulum membrane"/>
    <property type="evidence" value="ECO:0007669"/>
    <property type="project" value="UniProtKB-SubCell"/>
</dbReference>
<evidence type="ECO:0000256" key="7">
    <source>
        <dbReference type="ARBA" id="ARBA00023121"/>
    </source>
</evidence>
<dbReference type="SUPFAM" id="SSF50729">
    <property type="entry name" value="PH domain-like"/>
    <property type="match status" value="1"/>
</dbReference>
<evidence type="ECO:0000256" key="2">
    <source>
        <dbReference type="ARBA" id="ARBA00022448"/>
    </source>
</evidence>
<dbReference type="GO" id="GO:0008289">
    <property type="term" value="F:lipid binding"/>
    <property type="evidence" value="ECO:0007669"/>
    <property type="project" value="UniProtKB-KW"/>
</dbReference>
<evidence type="ECO:0000256" key="3">
    <source>
        <dbReference type="ARBA" id="ARBA00022692"/>
    </source>
</evidence>
<dbReference type="InterPro" id="IPR058801">
    <property type="entry name" value="PDZD8_N"/>
</dbReference>
<dbReference type="PANTHER" id="PTHR13466">
    <property type="entry name" value="TEX2 PROTEIN-RELATED"/>
    <property type="match status" value="1"/>
</dbReference>
<sequence>MTVSPGTLILIYCLGGITFLPLLILSIFLSVYLQYRFLPDKSRLIKFDVTSPEEIQDQSNYVNDQAHTRSKDEDNANLNKVGWLRVTREFQSNGGATNNGSSFGNMMKQGIYSFMEKHGPPKRPKDAYFAVLKYNTLFMYESEDQTECKGIIIVSHHDVSIYPELLPDNEIYLKSSSIRLTKKQSICADMEKDIDNRDYYLFCDVAVDKEDWYFALQKSSKLKSNSPGPQPQVVRDKAQFDQAAMSDLLKTIHSDDEHYKTQWLNAILGRIFLGIYKTQTIQDYFVKKLVKKIKKVKKPSFLGDIHIKSVHVGSGVPLITNPKLGELAPNGDLSVDINLDYTGGFRVEIETEATVSFSRFKTIKVPLVLAVVLRRLQGKLLLRIKAPPSNRIWMGFHEMPKLDLLIEPVVSTTQLKFSMVIKAIESKIQEMIMESLVLPNMDDTPFFMSSGMGGIYGGDHDSSTSTESMGEKVDKNQPTKPPGDICQTDSVKQPSSKTESLDVSTTPVSLKNKLKSKTMLPELETTNNQSSKPPSILTKGLPSFKESNDDASSVKSAPGALDTINALDPSNDPYLVDSPSSAPSKFERWSRSMSIRRRSSRMGIAGILANDEKSEEVSKSSPIPIVTISATQPRNKASAVSSENSSPSGSPLGSPSGSLAGSPSSTPQRNSPSPTLPPSPPKSPRSAPTQLLFTAYPSKKSEYASSCKSLPIIRDSSDENEDIFFSGQDVPLFPERKPILDPPVEELNMVLG</sequence>
<dbReference type="GO" id="GO:0015914">
    <property type="term" value="P:phospholipid transport"/>
    <property type="evidence" value="ECO:0007669"/>
    <property type="project" value="TreeGrafter"/>
</dbReference>
<evidence type="ECO:0000256" key="10">
    <source>
        <dbReference type="SAM" id="Phobius"/>
    </source>
</evidence>
<comment type="caution">
    <text evidence="13">The sequence shown here is derived from an EMBL/GenBank/DDBJ whole genome shotgun (WGS) entry which is preliminary data.</text>
</comment>
<organism evidence="13 14">
    <name type="scientific">Ambispora leptoticha</name>
    <dbReference type="NCBI Taxonomy" id="144679"/>
    <lineage>
        <taxon>Eukaryota</taxon>
        <taxon>Fungi</taxon>
        <taxon>Fungi incertae sedis</taxon>
        <taxon>Mucoromycota</taxon>
        <taxon>Glomeromycotina</taxon>
        <taxon>Glomeromycetes</taxon>
        <taxon>Archaeosporales</taxon>
        <taxon>Ambisporaceae</taxon>
        <taxon>Ambispora</taxon>
    </lineage>
</organism>
<dbReference type="GO" id="GO:0032865">
    <property type="term" value="C:ERMES complex"/>
    <property type="evidence" value="ECO:0007669"/>
    <property type="project" value="TreeGrafter"/>
</dbReference>
<accession>A0A9N9AKJ4</accession>
<dbReference type="PANTHER" id="PTHR13466:SF19">
    <property type="entry name" value="NUCLEUS-VACUOLE JUNCTION PROTEIN 2"/>
    <property type="match status" value="1"/>
</dbReference>
<dbReference type="Proteomes" id="UP000789508">
    <property type="component" value="Unassembled WGS sequence"/>
</dbReference>
<reference evidence="13" key="1">
    <citation type="submission" date="2021-06" db="EMBL/GenBank/DDBJ databases">
        <authorList>
            <person name="Kallberg Y."/>
            <person name="Tangrot J."/>
            <person name="Rosling A."/>
        </authorList>
    </citation>
    <scope>NUCLEOTIDE SEQUENCE</scope>
    <source>
        <strain evidence="13">FL130A</strain>
    </source>
</reference>
<feature type="compositionally biased region" description="Low complexity" evidence="9">
    <location>
        <begin position="637"/>
        <end position="665"/>
    </location>
</feature>
<dbReference type="CDD" id="cd21675">
    <property type="entry name" value="SMP_TEX2"/>
    <property type="match status" value="1"/>
</dbReference>
<name>A0A9N9AKJ4_9GLOM</name>
<dbReference type="PROSITE" id="PS51847">
    <property type="entry name" value="SMP"/>
    <property type="match status" value="1"/>
</dbReference>
<dbReference type="InterPro" id="IPR011993">
    <property type="entry name" value="PH-like_dom_sf"/>
</dbReference>
<protein>
    <submittedName>
        <fullName evidence="13">10563_t:CDS:1</fullName>
    </submittedName>
</protein>
<dbReference type="PROSITE" id="PS50003">
    <property type="entry name" value="PH_DOMAIN"/>
    <property type="match status" value="1"/>
</dbReference>
<dbReference type="AlphaFoldDB" id="A0A9N9AKJ4"/>
<keyword evidence="8 10" id="KW-0472">Membrane</keyword>
<dbReference type="OrthoDB" id="26740at2759"/>
<evidence type="ECO:0000256" key="4">
    <source>
        <dbReference type="ARBA" id="ARBA00022824"/>
    </source>
</evidence>
<comment type="subcellular location">
    <subcellularLocation>
        <location evidence="1">Endoplasmic reticulum membrane</location>
    </subcellularLocation>
</comment>
<feature type="region of interest" description="Disordered" evidence="9">
    <location>
        <begin position="457"/>
        <end position="690"/>
    </location>
</feature>
<gene>
    <name evidence="13" type="ORF">ALEPTO_LOCUS4970</name>
</gene>
<proteinExistence type="predicted"/>
<feature type="compositionally biased region" description="Polar residues" evidence="9">
    <location>
        <begin position="487"/>
        <end position="509"/>
    </location>
</feature>
<feature type="domain" description="SMP-LTD" evidence="12">
    <location>
        <begin position="257"/>
        <end position="447"/>
    </location>
</feature>
<dbReference type="EMBL" id="CAJVPS010001268">
    <property type="protein sequence ID" value="CAG8531726.1"/>
    <property type="molecule type" value="Genomic_DNA"/>
</dbReference>
<keyword evidence="5 10" id="KW-1133">Transmembrane helix</keyword>
<dbReference type="Pfam" id="PF26547">
    <property type="entry name" value="PDZD8_N"/>
    <property type="match status" value="1"/>
</dbReference>
<feature type="domain" description="PH" evidence="11">
    <location>
        <begin position="105"/>
        <end position="221"/>
    </location>
</feature>
<feature type="compositionally biased region" description="Pro residues" evidence="9">
    <location>
        <begin position="674"/>
        <end position="683"/>
    </location>
</feature>
<keyword evidence="3 10" id="KW-0812">Transmembrane</keyword>
<dbReference type="Gene3D" id="2.30.29.30">
    <property type="entry name" value="Pleckstrin-homology domain (PH domain)/Phosphotyrosine-binding domain (PTB)"/>
    <property type="match status" value="1"/>
</dbReference>
<feature type="compositionally biased region" description="Polar residues" evidence="9">
    <location>
        <begin position="524"/>
        <end position="533"/>
    </location>
</feature>
<dbReference type="GO" id="GO:1990456">
    <property type="term" value="P:mitochondrion-endoplasmic reticulum membrane tethering"/>
    <property type="evidence" value="ECO:0007669"/>
    <property type="project" value="TreeGrafter"/>
</dbReference>
<evidence type="ECO:0000256" key="6">
    <source>
        <dbReference type="ARBA" id="ARBA00023055"/>
    </source>
</evidence>
<evidence type="ECO:0000256" key="1">
    <source>
        <dbReference type="ARBA" id="ARBA00004586"/>
    </source>
</evidence>
<keyword evidence="7" id="KW-0446">Lipid-binding</keyword>
<evidence type="ECO:0000313" key="13">
    <source>
        <dbReference type="EMBL" id="CAG8531726.1"/>
    </source>
</evidence>
<keyword evidence="2" id="KW-0813">Transport</keyword>
<evidence type="ECO:0000256" key="5">
    <source>
        <dbReference type="ARBA" id="ARBA00022989"/>
    </source>
</evidence>
<dbReference type="InterPro" id="IPR001849">
    <property type="entry name" value="PH_domain"/>
</dbReference>
<evidence type="ECO:0000256" key="8">
    <source>
        <dbReference type="ARBA" id="ARBA00023136"/>
    </source>
</evidence>
<keyword evidence="14" id="KW-1185">Reference proteome</keyword>
<evidence type="ECO:0000256" key="9">
    <source>
        <dbReference type="SAM" id="MobiDB-lite"/>
    </source>
</evidence>